<dbReference type="STRING" id="1302272.FC96_GL000181"/>
<comment type="caution">
    <text evidence="1">The sequence shown here is derived from an EMBL/GenBank/DDBJ whole genome shotgun (WGS) entry which is preliminary data.</text>
</comment>
<keyword evidence="2" id="KW-1185">Reference proteome</keyword>
<accession>A0A0R1I0K1</accession>
<organism evidence="1 2">
    <name type="scientific">Secundilactobacillus kimchicus JCM 15530</name>
    <dbReference type="NCBI Taxonomy" id="1302272"/>
    <lineage>
        <taxon>Bacteria</taxon>
        <taxon>Bacillati</taxon>
        <taxon>Bacillota</taxon>
        <taxon>Bacilli</taxon>
        <taxon>Lactobacillales</taxon>
        <taxon>Lactobacillaceae</taxon>
        <taxon>Secundilactobacillus</taxon>
    </lineage>
</organism>
<dbReference type="EMBL" id="AZCX01000001">
    <property type="protein sequence ID" value="KRK49258.1"/>
    <property type="molecule type" value="Genomic_DNA"/>
</dbReference>
<dbReference type="PATRIC" id="fig|1302272.5.peg.178"/>
<evidence type="ECO:0000313" key="1">
    <source>
        <dbReference type="EMBL" id="KRK49258.1"/>
    </source>
</evidence>
<reference evidence="1 2" key="1">
    <citation type="journal article" date="2015" name="Genome Announc.">
        <title>Expanding the biotechnology potential of lactobacilli through comparative genomics of 213 strains and associated genera.</title>
        <authorList>
            <person name="Sun Z."/>
            <person name="Harris H.M."/>
            <person name="McCann A."/>
            <person name="Guo C."/>
            <person name="Argimon S."/>
            <person name="Zhang W."/>
            <person name="Yang X."/>
            <person name="Jeffery I.B."/>
            <person name="Cooney J.C."/>
            <person name="Kagawa T.F."/>
            <person name="Liu W."/>
            <person name="Song Y."/>
            <person name="Salvetti E."/>
            <person name="Wrobel A."/>
            <person name="Rasinkangas P."/>
            <person name="Parkhill J."/>
            <person name="Rea M.C."/>
            <person name="O'Sullivan O."/>
            <person name="Ritari J."/>
            <person name="Douillard F.P."/>
            <person name="Paul Ross R."/>
            <person name="Yang R."/>
            <person name="Briner A.E."/>
            <person name="Felis G.E."/>
            <person name="de Vos W.M."/>
            <person name="Barrangou R."/>
            <person name="Klaenhammer T.R."/>
            <person name="Caufield P.W."/>
            <person name="Cui Y."/>
            <person name="Zhang H."/>
            <person name="O'Toole P.W."/>
        </authorList>
    </citation>
    <scope>NUCLEOTIDE SEQUENCE [LARGE SCALE GENOMIC DNA]</scope>
    <source>
        <strain evidence="1 2">JCM 15530</strain>
    </source>
</reference>
<dbReference type="OrthoDB" id="2248799at2"/>
<proteinExistence type="predicted"/>
<name>A0A0R1I0K1_9LACO</name>
<dbReference type="RefSeq" id="WP_056941661.1">
    <property type="nucleotide sequence ID" value="NZ_AZCX01000001.1"/>
</dbReference>
<dbReference type="Proteomes" id="UP000050911">
    <property type="component" value="Unassembled WGS sequence"/>
</dbReference>
<sequence>MINENDPATLSASGRLLAYNDAVKTGLATGERFTKLMDQLINTTVPQELAQAASELSTFVLDSEFVTFPHQYGAADYYLLFMSRMLELHNQGDEVALVSHEGSHHLTQQIVAIADSGSFAFESANDGTGGVYYTEQLTGERVFYLNLQRQMMRINSVAITNLFVVAYAASVDEAQRLAATQLLIDFGQALKTDFGYSVDFNLLDTTNSEFYAFQNAQLSSDILDKLFVAAASEDYMLMHEGHGQAAILQLPGDVVLKLTNKPSSAPEGWGLYVQDSEQNVSWLKVLLSYDFLRQWYLDNINDLQIRSDNLVF</sequence>
<dbReference type="AlphaFoldDB" id="A0A0R1I0K1"/>
<evidence type="ECO:0000313" key="2">
    <source>
        <dbReference type="Proteomes" id="UP000050911"/>
    </source>
</evidence>
<gene>
    <name evidence="1" type="ORF">FC96_GL000181</name>
</gene>
<protein>
    <submittedName>
        <fullName evidence="1">Uncharacterized protein</fullName>
    </submittedName>
</protein>